<evidence type="ECO:0008006" key="4">
    <source>
        <dbReference type="Google" id="ProtNLM"/>
    </source>
</evidence>
<dbReference type="RefSeq" id="WP_359659041.1">
    <property type="nucleotide sequence ID" value="NZ_JBEXZP010000462.1"/>
</dbReference>
<keyword evidence="1" id="KW-0732">Signal</keyword>
<name>A0ABV2W625_9ACTN</name>
<evidence type="ECO:0000313" key="3">
    <source>
        <dbReference type="Proteomes" id="UP001550378"/>
    </source>
</evidence>
<evidence type="ECO:0000256" key="1">
    <source>
        <dbReference type="SAM" id="SignalP"/>
    </source>
</evidence>
<accession>A0ABV2W625</accession>
<reference evidence="2 3" key="1">
    <citation type="submission" date="2024-06" db="EMBL/GenBank/DDBJ databases">
        <title>The Natural Products Discovery Center: Release of the First 8490 Sequenced Strains for Exploring Actinobacteria Biosynthetic Diversity.</title>
        <authorList>
            <person name="Kalkreuter E."/>
            <person name="Kautsar S.A."/>
            <person name="Yang D."/>
            <person name="Bader C.D."/>
            <person name="Teijaro C.N."/>
            <person name="Fluegel L."/>
            <person name="Davis C.M."/>
            <person name="Simpson J.R."/>
            <person name="Lauterbach L."/>
            <person name="Steele A.D."/>
            <person name="Gui C."/>
            <person name="Meng S."/>
            <person name="Li G."/>
            <person name="Viehrig K."/>
            <person name="Ye F."/>
            <person name="Su P."/>
            <person name="Kiefer A.F."/>
            <person name="Nichols A."/>
            <person name="Cepeda A.J."/>
            <person name="Yan W."/>
            <person name="Fan B."/>
            <person name="Jiang Y."/>
            <person name="Adhikari A."/>
            <person name="Zheng C.-J."/>
            <person name="Schuster L."/>
            <person name="Cowan T.M."/>
            <person name="Smanski M.J."/>
            <person name="Chevrette M.G."/>
            <person name="De Carvalho L.P.S."/>
            <person name="Shen B."/>
        </authorList>
    </citation>
    <scope>NUCLEOTIDE SEQUENCE [LARGE SCALE GENOMIC DNA]</scope>
    <source>
        <strain evidence="2 3">NPDC006337</strain>
    </source>
</reference>
<protein>
    <recommendedName>
        <fullName evidence="4">Secreted protein</fullName>
    </recommendedName>
</protein>
<dbReference type="EMBL" id="JBEXZR010000013">
    <property type="protein sequence ID" value="MEU0709004.1"/>
    <property type="molecule type" value="Genomic_DNA"/>
</dbReference>
<feature type="signal peptide" evidence="1">
    <location>
        <begin position="1"/>
        <end position="34"/>
    </location>
</feature>
<dbReference type="Proteomes" id="UP001550378">
    <property type="component" value="Unassembled WGS sequence"/>
</dbReference>
<proteinExistence type="predicted"/>
<evidence type="ECO:0000313" key="2">
    <source>
        <dbReference type="EMBL" id="MEU0709004.1"/>
    </source>
</evidence>
<organism evidence="2 3">
    <name type="scientific">Streptomyces lavendulocolor</name>
    <dbReference type="NCBI Taxonomy" id="67316"/>
    <lineage>
        <taxon>Bacteria</taxon>
        <taxon>Bacillati</taxon>
        <taxon>Actinomycetota</taxon>
        <taxon>Actinomycetes</taxon>
        <taxon>Kitasatosporales</taxon>
        <taxon>Streptomycetaceae</taxon>
        <taxon>Streptomyces</taxon>
    </lineage>
</organism>
<comment type="caution">
    <text evidence="2">The sequence shown here is derived from an EMBL/GenBank/DDBJ whole genome shotgun (WGS) entry which is preliminary data.</text>
</comment>
<gene>
    <name evidence="2" type="ORF">ABZ508_16745</name>
</gene>
<feature type="chain" id="PRO_5046161173" description="Secreted protein" evidence="1">
    <location>
        <begin position="35"/>
        <end position="144"/>
    </location>
</feature>
<keyword evidence="3" id="KW-1185">Reference proteome</keyword>
<sequence>MSGKPSRRRSSRAVVTVGAVCALALGTAASPAAAGTHSWNSFGTTKASARCTGDIGSQGRFLHDGDRFWIEDVCGRDGLDAVLLGNVTGDSAPEVVVWATGGGGDENSRSYDVPEGRAVHVRACVGDRADDAYWGCGTWERGVA</sequence>